<dbReference type="InterPro" id="IPR036872">
    <property type="entry name" value="CH_dom_sf"/>
</dbReference>
<proteinExistence type="predicted"/>
<organism evidence="4 5">
    <name type="scientific">Antrostomus carolinensis</name>
    <name type="common">Chuck-will's-widow</name>
    <name type="synonym">Caprimulgus carolinensis</name>
    <dbReference type="NCBI Taxonomy" id="279965"/>
    <lineage>
        <taxon>Eukaryota</taxon>
        <taxon>Metazoa</taxon>
        <taxon>Chordata</taxon>
        <taxon>Craniata</taxon>
        <taxon>Vertebrata</taxon>
        <taxon>Euteleostomi</taxon>
        <taxon>Archelosauria</taxon>
        <taxon>Archosauria</taxon>
        <taxon>Dinosauria</taxon>
        <taxon>Saurischia</taxon>
        <taxon>Theropoda</taxon>
        <taxon>Coelurosauria</taxon>
        <taxon>Aves</taxon>
        <taxon>Neognathae</taxon>
        <taxon>Neoaves</taxon>
        <taxon>Strisores</taxon>
        <taxon>Caprimulgiformes</taxon>
        <taxon>Caprimulgidae</taxon>
        <taxon>Antrostomus</taxon>
    </lineage>
</organism>
<dbReference type="Proteomes" id="UP000053620">
    <property type="component" value="Unassembled WGS sequence"/>
</dbReference>
<feature type="non-terminal residue" evidence="4">
    <location>
        <position position="1"/>
    </location>
</feature>
<dbReference type="PANTHER" id="PTHR22545">
    <property type="entry name" value="CENTROSOMAL PROTEIN OF 95 KDA"/>
    <property type="match status" value="1"/>
</dbReference>
<evidence type="ECO:0000313" key="4">
    <source>
        <dbReference type="EMBL" id="KFZ49642.1"/>
    </source>
</evidence>
<feature type="domain" description="DUF5745" evidence="3">
    <location>
        <begin position="44"/>
        <end position="102"/>
    </location>
</feature>
<feature type="non-terminal residue" evidence="4">
    <location>
        <position position="853"/>
    </location>
</feature>
<dbReference type="AlphaFoldDB" id="A0A094K1Q9"/>
<name>A0A094K1Q9_ANTCR</name>
<dbReference type="EMBL" id="KL335612">
    <property type="protein sequence ID" value="KFZ49642.1"/>
    <property type="molecule type" value="Genomic_DNA"/>
</dbReference>
<dbReference type="GO" id="GO:0000922">
    <property type="term" value="C:spindle pole"/>
    <property type="evidence" value="ECO:0007669"/>
    <property type="project" value="InterPro"/>
</dbReference>
<gene>
    <name evidence="4" type="ORF">N321_00671</name>
</gene>
<keyword evidence="5" id="KW-1185">Reference proteome</keyword>
<feature type="compositionally biased region" description="Basic and acidic residues" evidence="2">
    <location>
        <begin position="187"/>
        <end position="197"/>
    </location>
</feature>
<feature type="region of interest" description="Disordered" evidence="2">
    <location>
        <begin position="187"/>
        <end position="235"/>
    </location>
</feature>
<feature type="region of interest" description="Disordered" evidence="2">
    <location>
        <begin position="137"/>
        <end position="175"/>
    </location>
</feature>
<keyword evidence="1" id="KW-0175">Coiled coil</keyword>
<protein>
    <submittedName>
        <fullName evidence="4">Centrosomal protein of 95 kDa</fullName>
    </submittedName>
</protein>
<feature type="compositionally biased region" description="Low complexity" evidence="2">
    <location>
        <begin position="462"/>
        <end position="475"/>
    </location>
</feature>
<feature type="compositionally biased region" description="Basic and acidic residues" evidence="2">
    <location>
        <begin position="208"/>
        <end position="230"/>
    </location>
</feature>
<evidence type="ECO:0000313" key="5">
    <source>
        <dbReference type="Proteomes" id="UP000053620"/>
    </source>
</evidence>
<evidence type="ECO:0000256" key="2">
    <source>
        <dbReference type="SAM" id="MobiDB-lite"/>
    </source>
</evidence>
<dbReference type="Pfam" id="PF19016">
    <property type="entry name" value="DUF5745"/>
    <property type="match status" value="1"/>
</dbReference>
<sequence>TDWVDVANDLLRSCHINQHIKHLSECGADLFVRLYESILGEEVPDFIATPRSQEDDAHNVQAVIDSLALDYLQVSLSHITGENIVKGERESIRNLLEIFDGLLEYLTEEVSESSQNGDEANVLSSREIQIASQEQLEGNAGQLTQPSRVSSVEGSQSELFDPSCDVDGSESTSELIRLGDTAYSFSKREKEESKNSEAIETLPGQLLETERASVKEKEDVESVHTTEPQKESWSASATKLGEPIQQAIPLLPPFQPLEARPHYPGWRDYKSSASQSATLANSEGVKIPTLEKSQKFEDVSGSLPLSRKIPGEREFCFHYKKHGCCIFTLFMELQSIVFDFCFILLISCGTSGLFSNLLLVCFLQYAISVAMLLDYDYVQFLSYVSSFWRTTKEKLSEQELHKVSEKLSRRLNELDLMLKRALDGHTREEELTDEDNLSQHSDSVMDYRRRKAERDTPHLKYPSRPRSLSPASPSSQHQLFSKLEEKLCSSGTGQIRKIHSQLQKERDERTKKSKMVAKAYEDELRIYEARERLRLSKLRGVIKELEQEYKENIFKEPPKMPQLVKVYPRKPTPRNAKYSQWIPKRGTGKPKKAAPMKVRDDDLLFQLLEEFPHLHISHHTMNKMWQQQLAHAEQLKATSVRTKPKLQNEVQQALKKHELLVAIIKRDQDHNKRLQEFKQRIWRQKWAQNKVREKRQQIARARKYYEDYRVQLRAKMMRARTREERIFKNLFEEGLEIQKQRLKDLKLYAQEKRAEQRREHENELESMENYYKDQFSMLAEALSQERQEIQAREKAQAQMLQKTKRELRSRMEMEIQQLQAAIMQSDDDTFFQELEADRLKSRLQMASFQYSKS</sequence>
<dbReference type="Gene3D" id="1.10.418.10">
    <property type="entry name" value="Calponin-like domain"/>
    <property type="match status" value="1"/>
</dbReference>
<dbReference type="GO" id="GO:0005813">
    <property type="term" value="C:centrosome"/>
    <property type="evidence" value="ECO:0007669"/>
    <property type="project" value="InterPro"/>
</dbReference>
<dbReference type="PANTHER" id="PTHR22545:SF0">
    <property type="entry name" value="CENTROSOMAL PROTEIN OF 95 KDA"/>
    <property type="match status" value="1"/>
</dbReference>
<feature type="compositionally biased region" description="Basic and acidic residues" evidence="2">
    <location>
        <begin position="443"/>
        <end position="458"/>
    </location>
</feature>
<reference evidence="4 5" key="1">
    <citation type="submission" date="2014-04" db="EMBL/GenBank/DDBJ databases">
        <title>Genome evolution of avian class.</title>
        <authorList>
            <person name="Zhang G."/>
            <person name="Li C."/>
        </authorList>
    </citation>
    <scope>NUCLEOTIDE SEQUENCE [LARGE SCALE GENOMIC DNA]</scope>
    <source>
        <strain evidence="4">BGI_N321</strain>
    </source>
</reference>
<evidence type="ECO:0000259" key="3">
    <source>
        <dbReference type="Pfam" id="PF19016"/>
    </source>
</evidence>
<dbReference type="InterPro" id="IPR044039">
    <property type="entry name" value="DUF5745"/>
</dbReference>
<feature type="region of interest" description="Disordered" evidence="2">
    <location>
        <begin position="427"/>
        <end position="476"/>
    </location>
</feature>
<feature type="region of interest" description="Disordered" evidence="2">
    <location>
        <begin position="574"/>
        <end position="595"/>
    </location>
</feature>
<evidence type="ECO:0000256" key="1">
    <source>
        <dbReference type="SAM" id="Coils"/>
    </source>
</evidence>
<accession>A0A094K1Q9</accession>
<feature type="coiled-coil region" evidence="1">
    <location>
        <begin position="735"/>
        <end position="828"/>
    </location>
</feature>
<dbReference type="InterPro" id="IPR026619">
    <property type="entry name" value="CEP95"/>
</dbReference>
<feature type="compositionally biased region" description="Polar residues" evidence="2">
    <location>
        <begin position="137"/>
        <end position="158"/>
    </location>
</feature>